<proteinExistence type="predicted"/>
<sequence>MHDFDRCPNESIKKHINQDIALLKQAIHYKAKK</sequence>
<dbReference type="AlphaFoldDB" id="A0AAX2E9K9"/>
<accession>A0AAX2E9K9</accession>
<reference evidence="1 2" key="1">
    <citation type="submission" date="2016-10" db="EMBL/GenBank/DDBJ databases">
        <authorList>
            <person name="Varghese N."/>
            <person name="Submissions S."/>
        </authorList>
    </citation>
    <scope>NUCLEOTIDE SEQUENCE [LARGE SCALE GENOMIC DNA]</scope>
    <source>
        <strain evidence="1 2">DSM 21619</strain>
    </source>
</reference>
<evidence type="ECO:0000313" key="1">
    <source>
        <dbReference type="EMBL" id="SEM49815.1"/>
    </source>
</evidence>
<gene>
    <name evidence="1" type="ORF">SAMN04489762_0222</name>
</gene>
<name>A0AAX2E9K9_9BACI</name>
<comment type="caution">
    <text evidence="1">The sequence shown here is derived from an EMBL/GenBank/DDBJ whole genome shotgun (WGS) entry which is preliminary data.</text>
</comment>
<dbReference type="Proteomes" id="UP000199735">
    <property type="component" value="Unassembled WGS sequence"/>
</dbReference>
<dbReference type="EMBL" id="FOCD01000001">
    <property type="protein sequence ID" value="SEM49815.1"/>
    <property type="molecule type" value="Genomic_DNA"/>
</dbReference>
<protein>
    <submittedName>
        <fullName evidence="1">Uncharacterized protein</fullName>
    </submittedName>
</protein>
<evidence type="ECO:0000313" key="2">
    <source>
        <dbReference type="Proteomes" id="UP000199735"/>
    </source>
</evidence>
<organism evidence="1 2">
    <name type="scientific">Terribacillus saccharophilus</name>
    <dbReference type="NCBI Taxonomy" id="361277"/>
    <lineage>
        <taxon>Bacteria</taxon>
        <taxon>Bacillati</taxon>
        <taxon>Bacillota</taxon>
        <taxon>Bacilli</taxon>
        <taxon>Bacillales</taxon>
        <taxon>Bacillaceae</taxon>
        <taxon>Terribacillus</taxon>
    </lineage>
</organism>